<dbReference type="RefSeq" id="WP_069946740.1">
    <property type="nucleotide sequence ID" value="NZ_CP014143.1"/>
</dbReference>
<feature type="chain" id="PRO_5012430055" evidence="1">
    <location>
        <begin position="16"/>
        <end position="176"/>
    </location>
</feature>
<evidence type="ECO:0000313" key="2">
    <source>
        <dbReference type="EMBL" id="AOS96623.1"/>
    </source>
</evidence>
<gene>
    <name evidence="2" type="ORF">AUP74_01161</name>
</gene>
<organism evidence="2 3">
    <name type="scientific">Microbulbifer aggregans</name>
    <dbReference type="NCBI Taxonomy" id="1769779"/>
    <lineage>
        <taxon>Bacteria</taxon>
        <taxon>Pseudomonadati</taxon>
        <taxon>Pseudomonadota</taxon>
        <taxon>Gammaproteobacteria</taxon>
        <taxon>Cellvibrionales</taxon>
        <taxon>Microbulbiferaceae</taxon>
        <taxon>Microbulbifer</taxon>
    </lineage>
</organism>
<dbReference type="Proteomes" id="UP000095672">
    <property type="component" value="Chromosome"/>
</dbReference>
<dbReference type="AlphaFoldDB" id="A0A1C9W652"/>
<keyword evidence="3" id="KW-1185">Reference proteome</keyword>
<dbReference type="InterPro" id="IPR007446">
    <property type="entry name" value="PilP"/>
</dbReference>
<accession>A0A1C9W652</accession>
<dbReference type="STRING" id="1769779.AUP74_01161"/>
<keyword evidence="1" id="KW-0732">Signal</keyword>
<dbReference type="KEGG" id="micc:AUP74_01161"/>
<proteinExistence type="predicted"/>
<name>A0A1C9W652_9GAMM</name>
<reference evidence="3" key="1">
    <citation type="submission" date="2016-01" db="EMBL/GenBank/DDBJ databases">
        <title>Complete genome sequence of Microbulbifer sp. CCB-MM1, a halophile isolated from Matang Mangrove Forest, Perak.</title>
        <authorList>
            <person name="Moh T.H."/>
            <person name="Dinesh B."/>
            <person name="Lau N.-S."/>
            <person name="Go F."/>
            <person name="Alexander Chong S.-C."/>
        </authorList>
    </citation>
    <scope>NUCLEOTIDE SEQUENCE [LARGE SCALE GENOMIC DNA]</scope>
    <source>
        <strain evidence="3">CCB-MM1</strain>
    </source>
</reference>
<protein>
    <submittedName>
        <fullName evidence="2">Pilus assembly protein, PilP</fullName>
    </submittedName>
</protein>
<feature type="signal peptide" evidence="1">
    <location>
        <begin position="1"/>
        <end position="15"/>
    </location>
</feature>
<dbReference type="PATRIC" id="fig|1769779.3.peg.1182"/>
<sequence precursor="true">MIRLFALALTAAAVAGCSLDTSHSDLRQKMAAVKAKPKGQIEPIPTFTPYSPYVYSAAAERSPFTRPVLDAEQRLVGRRLDVAPETDRRKELLERFNFDALSMVGTLSRSGQIWALVDDGEGGIHRITVGNYLGKNHGRVVSASASQVDVLEIVPDGTGGWIERPRALTLEEKDNQ</sequence>
<dbReference type="Gene3D" id="2.30.30.830">
    <property type="match status" value="1"/>
</dbReference>
<evidence type="ECO:0000313" key="3">
    <source>
        <dbReference type="Proteomes" id="UP000095672"/>
    </source>
</evidence>
<evidence type="ECO:0000256" key="1">
    <source>
        <dbReference type="SAM" id="SignalP"/>
    </source>
</evidence>
<dbReference type="OrthoDB" id="5296580at2"/>
<dbReference type="PIRSF" id="PIRSF016481">
    <property type="entry name" value="Pilus_assembly_PilP"/>
    <property type="match status" value="1"/>
</dbReference>
<dbReference type="EMBL" id="CP014143">
    <property type="protein sequence ID" value="AOS96623.1"/>
    <property type="molecule type" value="Genomic_DNA"/>
</dbReference>
<dbReference type="Pfam" id="PF04351">
    <property type="entry name" value="PilP"/>
    <property type="match status" value="1"/>
</dbReference>
<dbReference type="PROSITE" id="PS51257">
    <property type="entry name" value="PROKAR_LIPOPROTEIN"/>
    <property type="match status" value="1"/>
</dbReference>